<dbReference type="OrthoDB" id="5362512at2759"/>
<dbReference type="Pfam" id="PF06985">
    <property type="entry name" value="HET"/>
    <property type="match status" value="1"/>
</dbReference>
<organism evidence="2 3">
    <name type="scientific">Glarea lozoyensis (strain ATCC 20868 / MF5171)</name>
    <dbReference type="NCBI Taxonomy" id="1116229"/>
    <lineage>
        <taxon>Eukaryota</taxon>
        <taxon>Fungi</taxon>
        <taxon>Dikarya</taxon>
        <taxon>Ascomycota</taxon>
        <taxon>Pezizomycotina</taxon>
        <taxon>Leotiomycetes</taxon>
        <taxon>Helotiales</taxon>
        <taxon>Helotiaceae</taxon>
        <taxon>Glarea</taxon>
    </lineage>
</organism>
<protein>
    <recommendedName>
        <fullName evidence="1">Heterokaryon incompatibility domain-containing protein</fullName>
    </recommendedName>
</protein>
<dbReference type="STRING" id="1116229.S3DDC7"/>
<feature type="domain" description="Heterokaryon incompatibility" evidence="1">
    <location>
        <begin position="192"/>
        <end position="317"/>
    </location>
</feature>
<accession>S3DDC7</accession>
<dbReference type="GeneID" id="19464804"/>
<dbReference type="PANTHER" id="PTHR33112:SF11">
    <property type="entry name" value="HETEROKARYON INCOMPATIBILITY DOMAIN-CONTAINING PROTEIN"/>
    <property type="match status" value="1"/>
</dbReference>
<sequence>MLCTVCQDLPKLGEDERTVRKTHHRTYASLQHSIEIGCYMCQRLWNSLSAEQKVLVSAFSIDEDKMEIESASGESGFSVISLEKFYPETYHLKIVVQCLSGQARYYGCSEFLQSFKGSLRAMTHGEIDDLSPSTKSASTLTLAQKWIADCTANHPRCSILEKRTRWYPTRLLDCGKSTTLEGLTTENYSQLSDEIALLSLPKLYQDAVYIVRVLGIRYLWIDSLCIIQQGDDSTDWRHEITLMSDVYLNTFCNISAADAPDSNHSIFYSRDPSLARPEILNLEVGSLCTPYHTRDSYFWKDECSNARINTRAWVLQERLLSPRLLHFGANQVLWECREKDAAEIYPNGLPRDFVSPLRPFKSIFHGSSSESLTQGSLAGYEIWITIVQAYTACKLTFPSDKVVALSAIAKVMANILDDEYVVGMWRRYLERELLWGLIDKPMASDEDIQTGSESYRSPSWSWMATNKRVRPGRVDVEPEDMLIEVEDLKLSYSMHSNAGLVPGGWLRLRGMLKTLKLLRNPDNSEPGRPANIWVMVVGGVPLAINGRRGRERQPEVAFDHFHHDFDKQNADGTLYCMPAKYKNKKIFYVLLLEAVDQERATFRRIGLGCTGASALRSHIHHIMTSYDNQPEHLCAHYLCRDGLHSVKII</sequence>
<dbReference type="KEGG" id="glz:GLAREA_05750"/>
<evidence type="ECO:0000313" key="2">
    <source>
        <dbReference type="EMBL" id="EPE36412.1"/>
    </source>
</evidence>
<dbReference type="InterPro" id="IPR010730">
    <property type="entry name" value="HET"/>
</dbReference>
<dbReference type="eggNOG" id="ENOG502S8TM">
    <property type="taxonomic scope" value="Eukaryota"/>
</dbReference>
<gene>
    <name evidence="2" type="ORF">GLAREA_05750</name>
</gene>
<reference evidence="2 3" key="1">
    <citation type="journal article" date="2013" name="BMC Genomics">
        <title>Genomics-driven discovery of the pneumocandin biosynthetic gene cluster in the fungus Glarea lozoyensis.</title>
        <authorList>
            <person name="Chen L."/>
            <person name="Yue Q."/>
            <person name="Zhang X."/>
            <person name="Xiang M."/>
            <person name="Wang C."/>
            <person name="Li S."/>
            <person name="Che Y."/>
            <person name="Ortiz-Lopez F.J."/>
            <person name="Bills G.F."/>
            <person name="Liu X."/>
            <person name="An Z."/>
        </authorList>
    </citation>
    <scope>NUCLEOTIDE SEQUENCE [LARGE SCALE GENOMIC DNA]</scope>
    <source>
        <strain evidence="3">ATCC 20868 / MF5171</strain>
    </source>
</reference>
<dbReference type="RefSeq" id="XP_008077230.1">
    <property type="nucleotide sequence ID" value="XM_008079039.1"/>
</dbReference>
<evidence type="ECO:0000259" key="1">
    <source>
        <dbReference type="Pfam" id="PF06985"/>
    </source>
</evidence>
<proteinExistence type="predicted"/>
<dbReference type="OMA" id="VGMWRRY"/>
<dbReference type="HOGENOM" id="CLU_002639_3_0_1"/>
<name>S3DDC7_GLAL2</name>
<dbReference type="EMBL" id="KE145353">
    <property type="protein sequence ID" value="EPE36412.1"/>
    <property type="molecule type" value="Genomic_DNA"/>
</dbReference>
<keyword evidence="3" id="KW-1185">Reference proteome</keyword>
<dbReference type="Proteomes" id="UP000016922">
    <property type="component" value="Unassembled WGS sequence"/>
</dbReference>
<dbReference type="PANTHER" id="PTHR33112">
    <property type="entry name" value="DOMAIN PROTEIN, PUTATIVE-RELATED"/>
    <property type="match status" value="1"/>
</dbReference>
<evidence type="ECO:0000313" key="3">
    <source>
        <dbReference type="Proteomes" id="UP000016922"/>
    </source>
</evidence>
<dbReference type="AlphaFoldDB" id="S3DDC7"/>